<reference evidence="6" key="1">
    <citation type="submission" date="2022-10" db="EMBL/GenBank/DDBJ databases">
        <title>Tapping the CABI collections for fungal endophytes: first genome assemblies for Collariella, Neodidymelliopsis, Ascochyta clinopodiicola, Didymella pomorum, Didymosphaeria variabile, Neocosmospora piperis and Neocucurbitaria cava.</title>
        <authorList>
            <person name="Hill R."/>
        </authorList>
    </citation>
    <scope>NUCLEOTIDE SEQUENCE</scope>
    <source>
        <strain evidence="6">IMI 355082</strain>
    </source>
</reference>
<keyword evidence="2" id="KW-0843">Virulence</keyword>
<protein>
    <recommendedName>
        <fullName evidence="5">LysM domain-containing protein</fullName>
    </recommendedName>
</protein>
<proteinExistence type="inferred from homology"/>
<evidence type="ECO:0000256" key="3">
    <source>
        <dbReference type="ARBA" id="ARBA00044955"/>
    </source>
</evidence>
<dbReference type="OrthoDB" id="5985073at2759"/>
<dbReference type="InterPro" id="IPR018392">
    <property type="entry name" value="LysM"/>
</dbReference>
<dbReference type="SUPFAM" id="SSF54106">
    <property type="entry name" value="LysM domain"/>
    <property type="match status" value="1"/>
</dbReference>
<dbReference type="Gene3D" id="3.10.350.10">
    <property type="entry name" value="LysM domain"/>
    <property type="match status" value="1"/>
</dbReference>
<dbReference type="AlphaFoldDB" id="A0A9W8YX11"/>
<evidence type="ECO:0000259" key="5">
    <source>
        <dbReference type="PROSITE" id="PS51782"/>
    </source>
</evidence>
<dbReference type="GO" id="GO:0008061">
    <property type="term" value="F:chitin binding"/>
    <property type="evidence" value="ECO:0007669"/>
    <property type="project" value="UniProtKB-KW"/>
</dbReference>
<sequence length="360" mass="37766">MSLFTKPSLALWAFSLLPLVHAISIYTNITVPSNITDACASALLSDVNCDAVVPALVTGDYYPETTLSRACTLNCASSLASYQLDIASACADETWLAYGNETMPITIIPEILRYNYNLTCLTNDDGEFCNNAAASYASYLDSNASISAIPAGGDYGNLTVTDPCDICLIKNLKFQAESPYYAGPDIYSSSLYQSKTSSCGVTGMPLTTTSGTIYTATATDVSASSTATADCAGTEYTVQDGDDCHSISFSQGISTSWLLVDNNLTANCVDFPTSGSLCLVDTCSIYTVATNDTCSGIAKANNITEAQLKAWNPSIDAGCYNLDSMVDYQLCISKPGGTYTMPSTTGTATSASTTASVPTN</sequence>
<dbReference type="PANTHER" id="PTHR34997:SF1">
    <property type="entry name" value="PEPTIDOGLYCAN-BINDING LYSIN DOMAIN"/>
    <property type="match status" value="1"/>
</dbReference>
<dbReference type="Proteomes" id="UP001140453">
    <property type="component" value="Unassembled WGS sequence"/>
</dbReference>
<gene>
    <name evidence="6" type="ORF">N0V93_002584</name>
</gene>
<feature type="domain" description="LysM" evidence="5">
    <location>
        <begin position="234"/>
        <end position="279"/>
    </location>
</feature>
<dbReference type="Pfam" id="PF01476">
    <property type="entry name" value="LysM"/>
    <property type="match status" value="2"/>
</dbReference>
<dbReference type="PROSITE" id="PS51782">
    <property type="entry name" value="LYSM"/>
    <property type="match status" value="2"/>
</dbReference>
<feature type="signal peptide" evidence="4">
    <location>
        <begin position="1"/>
        <end position="22"/>
    </location>
</feature>
<evidence type="ECO:0000313" key="6">
    <source>
        <dbReference type="EMBL" id="KAJ4393376.1"/>
    </source>
</evidence>
<name>A0A9W8YX11_9PEZI</name>
<keyword evidence="4" id="KW-0732">Signal</keyword>
<feature type="chain" id="PRO_5040798121" description="LysM domain-containing protein" evidence="4">
    <location>
        <begin position="23"/>
        <end position="360"/>
    </location>
</feature>
<evidence type="ECO:0000256" key="1">
    <source>
        <dbReference type="ARBA" id="ARBA00022669"/>
    </source>
</evidence>
<feature type="domain" description="LysM" evidence="5">
    <location>
        <begin position="284"/>
        <end position="330"/>
    </location>
</feature>
<dbReference type="CDD" id="cd00118">
    <property type="entry name" value="LysM"/>
    <property type="match status" value="1"/>
</dbReference>
<dbReference type="PANTHER" id="PTHR34997">
    <property type="entry name" value="AM15"/>
    <property type="match status" value="1"/>
</dbReference>
<dbReference type="SMART" id="SM00257">
    <property type="entry name" value="LysM"/>
    <property type="match status" value="1"/>
</dbReference>
<evidence type="ECO:0000313" key="7">
    <source>
        <dbReference type="Proteomes" id="UP001140453"/>
    </source>
</evidence>
<dbReference type="EMBL" id="JAPEVB010000002">
    <property type="protein sequence ID" value="KAJ4393376.1"/>
    <property type="molecule type" value="Genomic_DNA"/>
</dbReference>
<keyword evidence="7" id="KW-1185">Reference proteome</keyword>
<comment type="caution">
    <text evidence="6">The sequence shown here is derived from an EMBL/GenBank/DDBJ whole genome shotgun (WGS) entry which is preliminary data.</text>
</comment>
<keyword evidence="1" id="KW-0147">Chitin-binding</keyword>
<evidence type="ECO:0000256" key="2">
    <source>
        <dbReference type="ARBA" id="ARBA00023026"/>
    </source>
</evidence>
<dbReference type="InterPro" id="IPR052210">
    <property type="entry name" value="LysM1-like"/>
</dbReference>
<accession>A0A9W8YX11</accession>
<evidence type="ECO:0000256" key="4">
    <source>
        <dbReference type="SAM" id="SignalP"/>
    </source>
</evidence>
<comment type="similarity">
    <text evidence="3">Belongs to the secreted LysM effector family.</text>
</comment>
<organism evidence="6 7">
    <name type="scientific">Gnomoniopsis smithogilvyi</name>
    <dbReference type="NCBI Taxonomy" id="1191159"/>
    <lineage>
        <taxon>Eukaryota</taxon>
        <taxon>Fungi</taxon>
        <taxon>Dikarya</taxon>
        <taxon>Ascomycota</taxon>
        <taxon>Pezizomycotina</taxon>
        <taxon>Sordariomycetes</taxon>
        <taxon>Sordariomycetidae</taxon>
        <taxon>Diaporthales</taxon>
        <taxon>Gnomoniaceae</taxon>
        <taxon>Gnomoniopsis</taxon>
    </lineage>
</organism>
<dbReference type="InterPro" id="IPR036779">
    <property type="entry name" value="LysM_dom_sf"/>
</dbReference>